<dbReference type="AlphaFoldDB" id="A0AA46P5H5"/>
<dbReference type="Proteomes" id="UP001163104">
    <property type="component" value="Chromosome"/>
</dbReference>
<proteinExistence type="predicted"/>
<feature type="transmembrane region" description="Helical" evidence="1">
    <location>
        <begin position="169"/>
        <end position="188"/>
    </location>
</feature>
<accession>A0AA46P5H5</accession>
<name>A0AA46P5H5_CYTFI</name>
<sequence>MLANIGIPVLILLFLRNVLMKGLEEKRPETSHHLTVKRIIGTALAVFALGALLGLIAKYADGSALGLIGSGLGFWIAAASLLAAWSRTPMAAGLHVLVFFSAMLSAYYLYSMILFGFFPKSQFIYWGSIALLSPVCGYTVWFARGAGWLAAFCAAMPISLLIGEGFSFIYTYSIPKGFVLLLAVFLWIILPKNHFQRIRVIPLTAVILFVIEQLELLSILAG</sequence>
<gene>
    <name evidence="2" type="ORF">OD459_11435</name>
</gene>
<reference evidence="2" key="1">
    <citation type="submission" date="2022-10" db="EMBL/GenBank/DDBJ databases">
        <title>Mechanism of multi-heavy metal repair in Cytobacillus Firmus M7.</title>
        <authorList>
            <person name="Li X."/>
            <person name="Yu C."/>
        </authorList>
    </citation>
    <scope>NUCLEOTIDE SEQUENCE</scope>
    <source>
        <strain evidence="2">M7</strain>
    </source>
</reference>
<evidence type="ECO:0000256" key="1">
    <source>
        <dbReference type="SAM" id="Phobius"/>
    </source>
</evidence>
<feature type="transmembrane region" description="Helical" evidence="1">
    <location>
        <begin position="123"/>
        <end position="141"/>
    </location>
</feature>
<feature type="transmembrane region" description="Helical" evidence="1">
    <location>
        <begin position="6"/>
        <end position="23"/>
    </location>
</feature>
<keyword evidence="1" id="KW-0472">Membrane</keyword>
<feature type="transmembrane region" description="Helical" evidence="1">
    <location>
        <begin position="96"/>
        <end position="117"/>
    </location>
</feature>
<feature type="transmembrane region" description="Helical" evidence="1">
    <location>
        <begin position="35"/>
        <end position="57"/>
    </location>
</feature>
<protein>
    <submittedName>
        <fullName evidence="2">Uncharacterized protein</fullName>
    </submittedName>
</protein>
<organism evidence="2 3">
    <name type="scientific">Cytobacillus firmus</name>
    <name type="common">Bacillus firmus</name>
    <dbReference type="NCBI Taxonomy" id="1399"/>
    <lineage>
        <taxon>Bacteria</taxon>
        <taxon>Bacillati</taxon>
        <taxon>Bacillota</taxon>
        <taxon>Bacilli</taxon>
        <taxon>Bacillales</taxon>
        <taxon>Bacillaceae</taxon>
        <taxon>Cytobacillus</taxon>
    </lineage>
</organism>
<keyword evidence="1" id="KW-1133">Transmembrane helix</keyword>
<evidence type="ECO:0000313" key="3">
    <source>
        <dbReference type="Proteomes" id="UP001163104"/>
    </source>
</evidence>
<dbReference type="EMBL" id="CP107027">
    <property type="protein sequence ID" value="UYG97586.1"/>
    <property type="molecule type" value="Genomic_DNA"/>
</dbReference>
<keyword evidence="1" id="KW-0812">Transmembrane</keyword>
<dbReference type="RefSeq" id="WP_263600012.1">
    <property type="nucleotide sequence ID" value="NZ_CP107027.1"/>
</dbReference>
<feature type="transmembrane region" description="Helical" evidence="1">
    <location>
        <begin position="63"/>
        <end position="84"/>
    </location>
</feature>
<evidence type="ECO:0000313" key="2">
    <source>
        <dbReference type="EMBL" id="UYG97586.1"/>
    </source>
</evidence>